<proteinExistence type="predicted"/>
<evidence type="ECO:0000256" key="2">
    <source>
        <dbReference type="SAM" id="SignalP"/>
    </source>
</evidence>
<keyword evidence="4" id="KW-1185">Reference proteome</keyword>
<comment type="caution">
    <text evidence="3">The sequence shown here is derived from an EMBL/GenBank/DDBJ whole genome shotgun (WGS) entry which is preliminary data.</text>
</comment>
<evidence type="ECO:0000256" key="1">
    <source>
        <dbReference type="SAM" id="Phobius"/>
    </source>
</evidence>
<dbReference type="AlphaFoldDB" id="A0A132MQA5"/>
<protein>
    <submittedName>
        <fullName evidence="3">SCC22.15c</fullName>
    </submittedName>
</protein>
<sequence>MRPIVRLLSAVAVLAFAAGLPWAYAARDAADPTAPVALLAVGTAATLIATALYTWQEVRPGGLTLPEDAGRLPAPAWWAPVGVAGLADLAAGPLVSVPVAVLGLVLTCVALIELGRRLRREPGELNRATVRAAREIQAFGARHAVGGDASVEGVIEHVARGGTRIVLVGRDGEFGDQFLATPEQAARAAELAGMTVHEKFPAELVGRMRTGPYEWKRMAGMQLGGPANPRAAA</sequence>
<keyword evidence="2" id="KW-0732">Signal</keyword>
<evidence type="ECO:0000313" key="3">
    <source>
        <dbReference type="EMBL" id="KWW99915.1"/>
    </source>
</evidence>
<keyword evidence="1" id="KW-0812">Transmembrane</keyword>
<evidence type="ECO:0000313" key="4">
    <source>
        <dbReference type="Proteomes" id="UP000070188"/>
    </source>
</evidence>
<feature type="transmembrane region" description="Helical" evidence="1">
    <location>
        <begin position="97"/>
        <end position="115"/>
    </location>
</feature>
<feature type="signal peptide" evidence="2">
    <location>
        <begin position="1"/>
        <end position="25"/>
    </location>
</feature>
<keyword evidence="1" id="KW-1133">Transmembrane helix</keyword>
<dbReference type="STRING" id="1469144.LI90_1555"/>
<dbReference type="EMBL" id="LAXD01000001">
    <property type="protein sequence ID" value="KWW99915.1"/>
    <property type="molecule type" value="Genomic_DNA"/>
</dbReference>
<gene>
    <name evidence="3" type="ORF">LI90_1555</name>
</gene>
<dbReference type="RefSeq" id="WP_232778481.1">
    <property type="nucleotide sequence ID" value="NZ_JYIJ01000015.1"/>
</dbReference>
<keyword evidence="1" id="KW-0472">Membrane</keyword>
<dbReference type="Proteomes" id="UP000070188">
    <property type="component" value="Unassembled WGS sequence"/>
</dbReference>
<feature type="transmembrane region" description="Helical" evidence="1">
    <location>
        <begin position="35"/>
        <end position="55"/>
    </location>
</feature>
<reference evidence="4" key="1">
    <citation type="submission" date="2015-04" db="EMBL/GenBank/DDBJ databases">
        <title>Physiological reanalysis, assessment of diazotrophy, and genome sequences of multiple isolates of Streptomyces thermoautotrophicus.</title>
        <authorList>
            <person name="MacKellar D.C."/>
            <person name="Lieber L."/>
            <person name="Norman J."/>
            <person name="Bolger A."/>
            <person name="Tobin C."/>
            <person name="Murray J.W."/>
            <person name="Chang R."/>
            <person name="Ford T."/>
            <person name="Nguyen P.Q."/>
            <person name="Woodward J."/>
            <person name="Permingeat H."/>
            <person name="Joshi N.S."/>
            <person name="Silver P.A."/>
            <person name="Usadel B."/>
            <person name="Rutherford A.W."/>
            <person name="Friesen M."/>
            <person name="Prell J."/>
        </authorList>
    </citation>
    <scope>NUCLEOTIDE SEQUENCE [LARGE SCALE GENOMIC DNA]</scope>
    <source>
        <strain evidence="4">H1</strain>
    </source>
</reference>
<feature type="chain" id="PRO_5007452662" evidence="2">
    <location>
        <begin position="26"/>
        <end position="233"/>
    </location>
</feature>
<accession>A0A132MQA5</accession>
<name>A0A132MQA5_9ACTN</name>
<dbReference type="PATRIC" id="fig|1469144.10.peg.1701"/>
<organism evidence="3 4">
    <name type="scientific">Carbonactinospora thermoautotrophica</name>
    <dbReference type="NCBI Taxonomy" id="1469144"/>
    <lineage>
        <taxon>Bacteria</taxon>
        <taxon>Bacillati</taxon>
        <taxon>Actinomycetota</taxon>
        <taxon>Actinomycetes</taxon>
        <taxon>Kitasatosporales</taxon>
        <taxon>Carbonactinosporaceae</taxon>
        <taxon>Carbonactinospora</taxon>
    </lineage>
</organism>